<evidence type="ECO:0000256" key="5">
    <source>
        <dbReference type="SAM" id="SignalP"/>
    </source>
</evidence>
<dbReference type="InParanoid" id="A0A3N4KYN2"/>
<dbReference type="PANTHER" id="PTHR10091:SF6">
    <property type="entry name" value="1-EPIMERASE, PUTATIVE (AFU_ORTHOLOGUE AFUA_3G13240)-RELATED"/>
    <property type="match status" value="1"/>
</dbReference>
<keyword evidence="5" id="KW-0732">Signal</keyword>
<feature type="compositionally biased region" description="Basic and acidic residues" evidence="4">
    <location>
        <begin position="27"/>
        <end position="37"/>
    </location>
</feature>
<name>A0A3N4KYN2_9PEZI</name>
<dbReference type="Gene3D" id="2.70.98.10">
    <property type="match status" value="1"/>
</dbReference>
<dbReference type="GO" id="GO:0030246">
    <property type="term" value="F:carbohydrate binding"/>
    <property type="evidence" value="ECO:0007669"/>
    <property type="project" value="InterPro"/>
</dbReference>
<dbReference type="OrthoDB" id="274691at2759"/>
<dbReference type="GO" id="GO:0033499">
    <property type="term" value="P:galactose catabolic process via UDP-galactose, Leloir pathway"/>
    <property type="evidence" value="ECO:0007669"/>
    <property type="project" value="TreeGrafter"/>
</dbReference>
<dbReference type="GO" id="GO:0004034">
    <property type="term" value="F:aldose 1-epimerase activity"/>
    <property type="evidence" value="ECO:0007669"/>
    <property type="project" value="TreeGrafter"/>
</dbReference>
<dbReference type="CDD" id="cd09019">
    <property type="entry name" value="galactose_mutarotase_like"/>
    <property type="match status" value="1"/>
</dbReference>
<keyword evidence="7" id="KW-1185">Reference proteome</keyword>
<sequence length="399" mass="44145">MVNSLITTLVGICCLTSTALGFPNPRSESKHHAHNETSDVPSPGADGKYTLEAEGIRAQFVPYGAGISNLFIKDKNGTERDIVLGWDNASYYTQDPWHDHYGSVPGRYANRIKNASFEIDGETFKVDANEHDGLNQLHGGSNGWDYRNFTVVSVTKTSITFSIFDPDGEMGYPGDVISYITYTLSPYTWHISMTATALTKKTPIMLSSHVYWNLDGFQNPETELATDHTLHLPYSGLRIGVDSILIPTGEILPNAKGSVNDFWSEPKKIGRDLDSPDAVGNCGEGCTGWDNAWLVGKHDIDNEPVASIWSDWSGIKIDIFTAQEAFQMYSCNGMKGDKPLKSTQGLPGRRLTQQYGCIVLEVEDWIDGINHPEWMRGGQIWGPEDGPYVLEATYKFSTV</sequence>
<reference evidence="6 7" key="1">
    <citation type="journal article" date="2018" name="Nat. Ecol. Evol.">
        <title>Pezizomycetes genomes reveal the molecular basis of ectomycorrhizal truffle lifestyle.</title>
        <authorList>
            <person name="Murat C."/>
            <person name="Payen T."/>
            <person name="Noel B."/>
            <person name="Kuo A."/>
            <person name="Morin E."/>
            <person name="Chen J."/>
            <person name="Kohler A."/>
            <person name="Krizsan K."/>
            <person name="Balestrini R."/>
            <person name="Da Silva C."/>
            <person name="Montanini B."/>
            <person name="Hainaut M."/>
            <person name="Levati E."/>
            <person name="Barry K.W."/>
            <person name="Belfiori B."/>
            <person name="Cichocki N."/>
            <person name="Clum A."/>
            <person name="Dockter R.B."/>
            <person name="Fauchery L."/>
            <person name="Guy J."/>
            <person name="Iotti M."/>
            <person name="Le Tacon F."/>
            <person name="Lindquist E.A."/>
            <person name="Lipzen A."/>
            <person name="Malagnac F."/>
            <person name="Mello A."/>
            <person name="Molinier V."/>
            <person name="Miyauchi S."/>
            <person name="Poulain J."/>
            <person name="Riccioni C."/>
            <person name="Rubini A."/>
            <person name="Sitrit Y."/>
            <person name="Splivallo R."/>
            <person name="Traeger S."/>
            <person name="Wang M."/>
            <person name="Zifcakova L."/>
            <person name="Wipf D."/>
            <person name="Zambonelli A."/>
            <person name="Paolocci F."/>
            <person name="Nowrousian M."/>
            <person name="Ottonello S."/>
            <person name="Baldrian P."/>
            <person name="Spatafora J.W."/>
            <person name="Henrissat B."/>
            <person name="Nagy L.G."/>
            <person name="Aury J.M."/>
            <person name="Wincker P."/>
            <person name="Grigoriev I.V."/>
            <person name="Bonfante P."/>
            <person name="Martin F.M."/>
        </authorList>
    </citation>
    <scope>NUCLEOTIDE SEQUENCE [LARGE SCALE GENOMIC DNA]</scope>
    <source>
        <strain evidence="6 7">CCBAS932</strain>
    </source>
</reference>
<evidence type="ECO:0000256" key="4">
    <source>
        <dbReference type="SAM" id="MobiDB-lite"/>
    </source>
</evidence>
<proteinExistence type="inferred from homology"/>
<dbReference type="Proteomes" id="UP000277580">
    <property type="component" value="Unassembled WGS sequence"/>
</dbReference>
<dbReference type="STRING" id="1392247.A0A3N4KYN2"/>
<dbReference type="PANTHER" id="PTHR10091">
    <property type="entry name" value="ALDOSE-1-EPIMERASE"/>
    <property type="match status" value="1"/>
</dbReference>
<feature type="region of interest" description="Disordered" evidence="4">
    <location>
        <begin position="25"/>
        <end position="48"/>
    </location>
</feature>
<feature type="signal peptide" evidence="5">
    <location>
        <begin position="1"/>
        <end position="21"/>
    </location>
</feature>
<keyword evidence="3" id="KW-0119">Carbohydrate metabolism</keyword>
<comment type="similarity">
    <text evidence="1">Belongs to the aldose epimerase family.</text>
</comment>
<evidence type="ECO:0000256" key="3">
    <source>
        <dbReference type="ARBA" id="ARBA00023277"/>
    </source>
</evidence>
<dbReference type="Pfam" id="PF01263">
    <property type="entry name" value="Aldose_epim"/>
    <property type="match status" value="1"/>
</dbReference>
<dbReference type="InterPro" id="IPR008183">
    <property type="entry name" value="Aldose_1/G6P_1-epimerase"/>
</dbReference>
<gene>
    <name evidence="6" type="ORF">P167DRAFT_554225</name>
</gene>
<evidence type="ECO:0000256" key="2">
    <source>
        <dbReference type="ARBA" id="ARBA00023235"/>
    </source>
</evidence>
<dbReference type="InterPro" id="IPR047215">
    <property type="entry name" value="Galactose_mutarotase-like"/>
</dbReference>
<keyword evidence="2" id="KW-0413">Isomerase</keyword>
<dbReference type="AlphaFoldDB" id="A0A3N4KYN2"/>
<dbReference type="InterPro" id="IPR011013">
    <property type="entry name" value="Gal_mutarotase_sf_dom"/>
</dbReference>
<evidence type="ECO:0000313" key="6">
    <source>
        <dbReference type="EMBL" id="RPB10865.1"/>
    </source>
</evidence>
<evidence type="ECO:0000313" key="7">
    <source>
        <dbReference type="Proteomes" id="UP000277580"/>
    </source>
</evidence>
<dbReference type="FunFam" id="2.70.98.10:FF:000014">
    <property type="entry name" value="Aldose 1-epimerase, putative"/>
    <property type="match status" value="1"/>
</dbReference>
<protein>
    <submittedName>
        <fullName evidence="6">Galactose mutarotase-like protein</fullName>
    </submittedName>
</protein>
<dbReference type="GO" id="GO:0006006">
    <property type="term" value="P:glucose metabolic process"/>
    <property type="evidence" value="ECO:0007669"/>
    <property type="project" value="TreeGrafter"/>
</dbReference>
<feature type="chain" id="PRO_5018257723" evidence="5">
    <location>
        <begin position="22"/>
        <end position="399"/>
    </location>
</feature>
<dbReference type="InterPro" id="IPR014718">
    <property type="entry name" value="GH-type_carb-bd"/>
</dbReference>
<organism evidence="6 7">
    <name type="scientific">Morchella conica CCBAS932</name>
    <dbReference type="NCBI Taxonomy" id="1392247"/>
    <lineage>
        <taxon>Eukaryota</taxon>
        <taxon>Fungi</taxon>
        <taxon>Dikarya</taxon>
        <taxon>Ascomycota</taxon>
        <taxon>Pezizomycotina</taxon>
        <taxon>Pezizomycetes</taxon>
        <taxon>Pezizales</taxon>
        <taxon>Morchellaceae</taxon>
        <taxon>Morchella</taxon>
    </lineage>
</organism>
<evidence type="ECO:0000256" key="1">
    <source>
        <dbReference type="ARBA" id="ARBA00006206"/>
    </source>
</evidence>
<accession>A0A3N4KYN2</accession>
<dbReference type="SUPFAM" id="SSF74650">
    <property type="entry name" value="Galactose mutarotase-like"/>
    <property type="match status" value="1"/>
</dbReference>
<dbReference type="EMBL" id="ML119139">
    <property type="protein sequence ID" value="RPB10865.1"/>
    <property type="molecule type" value="Genomic_DNA"/>
</dbReference>